<dbReference type="SUPFAM" id="SSF48179">
    <property type="entry name" value="6-phosphogluconate dehydrogenase C-terminal domain-like"/>
    <property type="match status" value="1"/>
</dbReference>
<evidence type="ECO:0000313" key="7">
    <source>
        <dbReference type="EMBL" id="NYE18400.1"/>
    </source>
</evidence>
<accession>A0A7Y9KI51</accession>
<name>A0A7Y9KI51_9MICO</name>
<dbReference type="InterPro" id="IPR008927">
    <property type="entry name" value="6-PGluconate_DH-like_C_sf"/>
</dbReference>
<dbReference type="PANTHER" id="PTHR43060">
    <property type="entry name" value="3-HYDROXYISOBUTYRATE DEHYDROGENASE-LIKE 1, MITOCHONDRIAL-RELATED"/>
    <property type="match status" value="1"/>
</dbReference>
<dbReference type="GO" id="GO:0050661">
    <property type="term" value="F:NADP binding"/>
    <property type="evidence" value="ECO:0007669"/>
    <property type="project" value="InterPro"/>
</dbReference>
<dbReference type="InterPro" id="IPR036291">
    <property type="entry name" value="NAD(P)-bd_dom_sf"/>
</dbReference>
<feature type="domain" description="3-hydroxyisobutyrate dehydrogenase-like NAD-binding" evidence="6">
    <location>
        <begin position="168"/>
        <end position="287"/>
    </location>
</feature>
<dbReference type="InterPro" id="IPR029154">
    <property type="entry name" value="HIBADH-like_NADP-bd"/>
</dbReference>
<keyword evidence="3" id="KW-0520">NAD</keyword>
<dbReference type="EMBL" id="JACCBV010000001">
    <property type="protein sequence ID" value="NYE18400.1"/>
    <property type="molecule type" value="Genomic_DNA"/>
</dbReference>
<dbReference type="PANTHER" id="PTHR43060:SF15">
    <property type="entry name" value="3-HYDROXYISOBUTYRATE DEHYDROGENASE-LIKE 1, MITOCHONDRIAL-RELATED"/>
    <property type="match status" value="1"/>
</dbReference>
<organism evidence="7 8">
    <name type="scientific">Microbacterium immunditiarum</name>
    <dbReference type="NCBI Taxonomy" id="337480"/>
    <lineage>
        <taxon>Bacteria</taxon>
        <taxon>Bacillati</taxon>
        <taxon>Actinomycetota</taxon>
        <taxon>Actinomycetes</taxon>
        <taxon>Micrococcales</taxon>
        <taxon>Microbacteriaceae</taxon>
        <taxon>Microbacterium</taxon>
    </lineage>
</organism>
<dbReference type="GO" id="GO:0051287">
    <property type="term" value="F:NAD binding"/>
    <property type="evidence" value="ECO:0007669"/>
    <property type="project" value="InterPro"/>
</dbReference>
<evidence type="ECO:0000259" key="6">
    <source>
        <dbReference type="Pfam" id="PF14833"/>
    </source>
</evidence>
<dbReference type="Proteomes" id="UP000576969">
    <property type="component" value="Unassembled WGS sequence"/>
</dbReference>
<dbReference type="InterPro" id="IPR006115">
    <property type="entry name" value="6PGDH_NADP-bd"/>
</dbReference>
<proteinExistence type="inferred from homology"/>
<dbReference type="InterPro" id="IPR015815">
    <property type="entry name" value="HIBADH-related"/>
</dbReference>
<keyword evidence="2 7" id="KW-0560">Oxidoreductase</keyword>
<evidence type="ECO:0000313" key="8">
    <source>
        <dbReference type="Proteomes" id="UP000576969"/>
    </source>
</evidence>
<dbReference type="GO" id="GO:0008442">
    <property type="term" value="F:3-hydroxyisobutyrate dehydrogenase activity"/>
    <property type="evidence" value="ECO:0007669"/>
    <property type="project" value="UniProtKB-EC"/>
</dbReference>
<evidence type="ECO:0000256" key="3">
    <source>
        <dbReference type="ARBA" id="ARBA00023027"/>
    </source>
</evidence>
<sequence>MTALRVGWVGLGAMGGPMARVAVAAGFEVTAFDVDANAVAALAEAGCRIADSPEEAARKADVLVLMVATPAQAEAVLFGEGGAASALRPGAIVLVMATVGDIAVRSWAERLADAGVAVVDAPVSGGVARAAAGELLIMAAGTGADLARVSPLLDALAASAPIVGSASGDGQRMKLVNQLLCGVHIVAAAEALSFAEALGLDQRAAWEVVRSGAAGSFMLDDRGRRMLDEDPPVRSAVDIFVKDMGLVVEAAEAAGHEPSLARAARAVYEAAHDRGLGRSDDSAVIQTYRMP</sequence>
<keyword evidence="8" id="KW-1185">Reference proteome</keyword>
<dbReference type="RefSeq" id="WP_179487036.1">
    <property type="nucleotide sequence ID" value="NZ_JACCBV010000001.1"/>
</dbReference>
<evidence type="ECO:0000259" key="5">
    <source>
        <dbReference type="Pfam" id="PF03446"/>
    </source>
</evidence>
<evidence type="ECO:0000256" key="1">
    <source>
        <dbReference type="ARBA" id="ARBA00009080"/>
    </source>
</evidence>
<evidence type="ECO:0000256" key="4">
    <source>
        <dbReference type="PIRSR" id="PIRSR000103-1"/>
    </source>
</evidence>
<feature type="active site" evidence="4">
    <location>
        <position position="174"/>
    </location>
</feature>
<reference evidence="7 8" key="1">
    <citation type="submission" date="2020-07" db="EMBL/GenBank/DDBJ databases">
        <title>Sequencing the genomes of 1000 actinobacteria strains.</title>
        <authorList>
            <person name="Klenk H.-P."/>
        </authorList>
    </citation>
    <scope>NUCLEOTIDE SEQUENCE [LARGE SCALE GENOMIC DNA]</scope>
    <source>
        <strain evidence="7 8">DSM 24662</strain>
    </source>
</reference>
<dbReference type="Pfam" id="PF14833">
    <property type="entry name" value="NAD_binding_11"/>
    <property type="match status" value="1"/>
</dbReference>
<dbReference type="PIRSF" id="PIRSF000103">
    <property type="entry name" value="HIBADH"/>
    <property type="match status" value="1"/>
</dbReference>
<dbReference type="InterPro" id="IPR013328">
    <property type="entry name" value="6PGD_dom2"/>
</dbReference>
<gene>
    <name evidence="7" type="ORF">BJ991_000428</name>
</gene>
<comment type="similarity">
    <text evidence="1">Belongs to the HIBADH-related family.</text>
</comment>
<protein>
    <submittedName>
        <fullName evidence="7">3-hydroxyisobutyrate dehydrogenase/putative dehydrogenase</fullName>
        <ecNumber evidence="7">1.1.-.-</ecNumber>
        <ecNumber evidence="7">1.1.1.31</ecNumber>
    </submittedName>
</protein>
<feature type="domain" description="6-phosphogluconate dehydrogenase NADP-binding" evidence="5">
    <location>
        <begin position="5"/>
        <end position="160"/>
    </location>
</feature>
<dbReference type="SUPFAM" id="SSF51735">
    <property type="entry name" value="NAD(P)-binding Rossmann-fold domains"/>
    <property type="match status" value="1"/>
</dbReference>
<dbReference type="Gene3D" id="3.40.50.720">
    <property type="entry name" value="NAD(P)-binding Rossmann-like Domain"/>
    <property type="match status" value="1"/>
</dbReference>
<comment type="caution">
    <text evidence="7">The sequence shown here is derived from an EMBL/GenBank/DDBJ whole genome shotgun (WGS) entry which is preliminary data.</text>
</comment>
<dbReference type="Pfam" id="PF03446">
    <property type="entry name" value="NAD_binding_2"/>
    <property type="match status" value="1"/>
</dbReference>
<dbReference type="Gene3D" id="1.10.1040.10">
    <property type="entry name" value="N-(1-d-carboxylethyl)-l-norvaline Dehydrogenase, domain 2"/>
    <property type="match status" value="1"/>
</dbReference>
<evidence type="ECO:0000256" key="2">
    <source>
        <dbReference type="ARBA" id="ARBA00023002"/>
    </source>
</evidence>
<dbReference type="EC" id="1.1.1.31" evidence="7"/>
<dbReference type="EC" id="1.1.-.-" evidence="7"/>
<dbReference type="AlphaFoldDB" id="A0A7Y9KI51"/>